<feature type="transmembrane region" description="Helical" evidence="2">
    <location>
        <begin position="202"/>
        <end position="223"/>
    </location>
</feature>
<feature type="transmembrane region" description="Helical" evidence="2">
    <location>
        <begin position="101"/>
        <end position="120"/>
    </location>
</feature>
<keyword evidence="4" id="KW-1185">Reference proteome</keyword>
<feature type="region of interest" description="Disordered" evidence="1">
    <location>
        <begin position="226"/>
        <end position="249"/>
    </location>
</feature>
<gene>
    <name evidence="3" type="ORF">DXX99_02095</name>
</gene>
<sequence length="249" mass="27749">MKKGPVPSIFYIGITFLASVAAGLLIGLVVLPWWTSAVYQSPYWYDFLRIVAFRWQKLMYIFIGLYALIADRLSGRELPPSFGDSLKTVLDLFSHIGLSRCIVWTLGLALPTIFLSGFLGGIDMSVVIFFFFMVAIPFSSLTAFEIRLSRFYPHLAGDSMSSFFRLGLLVLFVIFLFAIVSHVFSGPVPSTDPTSVMRDDTIFGLVLSACFFYRATTAFRAVLNSPSSSKGEVLEQQETEKQKEAPPAE</sequence>
<feature type="compositionally biased region" description="Basic and acidic residues" evidence="1">
    <location>
        <begin position="238"/>
        <end position="249"/>
    </location>
</feature>
<feature type="transmembrane region" description="Helical" evidence="2">
    <location>
        <begin position="9"/>
        <end position="35"/>
    </location>
</feature>
<feature type="transmembrane region" description="Helical" evidence="2">
    <location>
        <begin position="126"/>
        <end position="144"/>
    </location>
</feature>
<dbReference type="AlphaFoldDB" id="A0A3D8P7J9"/>
<dbReference type="RefSeq" id="WP_134642931.1">
    <property type="nucleotide sequence ID" value="NZ_QSLN01000001.1"/>
</dbReference>
<evidence type="ECO:0000313" key="3">
    <source>
        <dbReference type="EMBL" id="RDV84852.1"/>
    </source>
</evidence>
<protein>
    <submittedName>
        <fullName evidence="3">Uncharacterized protein</fullName>
    </submittedName>
</protein>
<evidence type="ECO:0000256" key="2">
    <source>
        <dbReference type="SAM" id="Phobius"/>
    </source>
</evidence>
<accession>A0A3D8P7J9</accession>
<evidence type="ECO:0000313" key="4">
    <source>
        <dbReference type="Proteomes" id="UP000256329"/>
    </source>
</evidence>
<comment type="caution">
    <text evidence="3">The sequence shown here is derived from an EMBL/GenBank/DDBJ whole genome shotgun (WGS) entry which is preliminary data.</text>
</comment>
<evidence type="ECO:0000256" key="1">
    <source>
        <dbReference type="SAM" id="MobiDB-lite"/>
    </source>
</evidence>
<organism evidence="3 4">
    <name type="scientific">Ammonifex thiophilus</name>
    <dbReference type="NCBI Taxonomy" id="444093"/>
    <lineage>
        <taxon>Bacteria</taxon>
        <taxon>Bacillati</taxon>
        <taxon>Bacillota</taxon>
        <taxon>Clostridia</taxon>
        <taxon>Thermoanaerobacterales</taxon>
        <taxon>Thermoanaerobacteraceae</taxon>
        <taxon>Ammonifex</taxon>
    </lineage>
</organism>
<dbReference type="Proteomes" id="UP000256329">
    <property type="component" value="Unassembled WGS sequence"/>
</dbReference>
<keyword evidence="2" id="KW-0812">Transmembrane</keyword>
<dbReference type="EMBL" id="QSLN01000001">
    <property type="protein sequence ID" value="RDV84852.1"/>
    <property type="molecule type" value="Genomic_DNA"/>
</dbReference>
<name>A0A3D8P7J9_9THEO</name>
<proteinExistence type="predicted"/>
<feature type="transmembrane region" description="Helical" evidence="2">
    <location>
        <begin position="47"/>
        <end position="69"/>
    </location>
</feature>
<keyword evidence="2" id="KW-1133">Transmembrane helix</keyword>
<feature type="transmembrane region" description="Helical" evidence="2">
    <location>
        <begin position="164"/>
        <end position="182"/>
    </location>
</feature>
<reference evidence="3 4" key="1">
    <citation type="submission" date="2018-08" db="EMBL/GenBank/DDBJ databases">
        <title>Form III RuBisCO-mediated autotrophy in Thermodesulfobium bacteria.</title>
        <authorList>
            <person name="Toshchakov S.V."/>
            <person name="Kublanov I.V."/>
            <person name="Frolov E."/>
            <person name="Bonch-Osmolovskaya E.A."/>
            <person name="Tourova T.P."/>
            <person name="Chernych N.A."/>
            <person name="Lebedinsky A.V."/>
        </authorList>
    </citation>
    <scope>NUCLEOTIDE SEQUENCE [LARGE SCALE GENOMIC DNA]</scope>
    <source>
        <strain evidence="3 4">SR</strain>
    </source>
</reference>
<keyword evidence="2" id="KW-0472">Membrane</keyword>